<reference evidence="1 2" key="1">
    <citation type="submission" date="2023-01" db="EMBL/GenBank/DDBJ databases">
        <title>Draft genome sequence of Nocardiopsis sp. RSe5-2 isolated from halophytes.</title>
        <authorList>
            <person name="Duangmal K."/>
            <person name="Chantavorakit T."/>
        </authorList>
    </citation>
    <scope>NUCLEOTIDE SEQUENCE [LARGE SCALE GENOMIC DNA]</scope>
    <source>
        <strain evidence="1 2">RSe5-2</strain>
    </source>
</reference>
<dbReference type="InterPro" id="IPR013078">
    <property type="entry name" value="His_Pase_superF_clade-1"/>
</dbReference>
<comment type="caution">
    <text evidence="1">The sequence shown here is derived from an EMBL/GenBank/DDBJ whole genome shotgun (WGS) entry which is preliminary data.</text>
</comment>
<accession>A0ABT4UCA3</accession>
<name>A0ABT4UCA3_9ACTN</name>
<dbReference type="Proteomes" id="UP001527866">
    <property type="component" value="Unassembled WGS sequence"/>
</dbReference>
<proteinExistence type="predicted"/>
<evidence type="ECO:0000313" key="2">
    <source>
        <dbReference type="Proteomes" id="UP001527866"/>
    </source>
</evidence>
<evidence type="ECO:0000313" key="1">
    <source>
        <dbReference type="EMBL" id="MDA2814619.1"/>
    </source>
</evidence>
<dbReference type="Gene3D" id="3.40.50.1240">
    <property type="entry name" value="Phosphoglycerate mutase-like"/>
    <property type="match status" value="1"/>
</dbReference>
<protein>
    <submittedName>
        <fullName evidence="1">Histidine phosphatase family protein</fullName>
    </submittedName>
</protein>
<dbReference type="SUPFAM" id="SSF53254">
    <property type="entry name" value="Phosphoglycerate mutase-like"/>
    <property type="match status" value="1"/>
</dbReference>
<dbReference type="PANTHER" id="PTHR48100:SF1">
    <property type="entry name" value="HISTIDINE PHOSPHATASE FAMILY PROTEIN-RELATED"/>
    <property type="match status" value="1"/>
</dbReference>
<keyword evidence="2" id="KW-1185">Reference proteome</keyword>
<sequence>MERRPAGGRGEGASVTDATELIVVRHGETVWHAENRYAGSSDIALTEEGVRQAEALARWAATAGLSGVVSSTLSRSAGTAAPAGEAAGVPVAADPRLVEQDFGQGEGLTSAEMRERLGGARERFELDPLRNPLPGSEDPVKVAERGVAALADAARAHPGGKVLVVAHGTLIRLVLCRLLGMDAGRYRRAFPEVGNCRGARLHWKGDGEAGLLGFNEPLEP</sequence>
<dbReference type="CDD" id="cd07067">
    <property type="entry name" value="HP_PGM_like"/>
    <property type="match status" value="1"/>
</dbReference>
<dbReference type="Pfam" id="PF00300">
    <property type="entry name" value="His_Phos_1"/>
    <property type="match status" value="1"/>
</dbReference>
<dbReference type="PANTHER" id="PTHR48100">
    <property type="entry name" value="BROAD-SPECIFICITY PHOSPHATASE YOR283W-RELATED"/>
    <property type="match status" value="1"/>
</dbReference>
<dbReference type="SMART" id="SM00855">
    <property type="entry name" value="PGAM"/>
    <property type="match status" value="1"/>
</dbReference>
<organism evidence="1 2">
    <name type="scientific">Nocardiopsis endophytica</name>
    <dbReference type="NCBI Taxonomy" id="3018445"/>
    <lineage>
        <taxon>Bacteria</taxon>
        <taxon>Bacillati</taxon>
        <taxon>Actinomycetota</taxon>
        <taxon>Actinomycetes</taxon>
        <taxon>Streptosporangiales</taxon>
        <taxon>Nocardiopsidaceae</taxon>
        <taxon>Nocardiopsis</taxon>
    </lineage>
</organism>
<dbReference type="InterPro" id="IPR050275">
    <property type="entry name" value="PGM_Phosphatase"/>
</dbReference>
<dbReference type="EMBL" id="JAQFWQ010000132">
    <property type="protein sequence ID" value="MDA2814619.1"/>
    <property type="molecule type" value="Genomic_DNA"/>
</dbReference>
<dbReference type="InterPro" id="IPR029033">
    <property type="entry name" value="His_PPase_superfam"/>
</dbReference>
<gene>
    <name evidence="1" type="ORF">O4J56_28510</name>
</gene>